<keyword evidence="2" id="KW-1185">Reference proteome</keyword>
<dbReference type="AlphaFoldDB" id="A0AAN7Z207"/>
<evidence type="ECO:0000313" key="1">
    <source>
        <dbReference type="EMBL" id="KAK5626227.1"/>
    </source>
</evidence>
<protein>
    <submittedName>
        <fullName evidence="1">Uncharacterized protein</fullName>
    </submittedName>
</protein>
<name>A0AAN7Z207_9PEZI</name>
<sequence>MELVPSSEAAGSKEVVDAIESFLRHNGFDLAGPATIRLAHIRDDQWAVKPRMVLEADLK</sequence>
<proteinExistence type="predicted"/>
<dbReference type="EMBL" id="JAWHQM010000003">
    <property type="protein sequence ID" value="KAK5626227.1"/>
    <property type="molecule type" value="Genomic_DNA"/>
</dbReference>
<accession>A0AAN7Z207</accession>
<dbReference type="Proteomes" id="UP001305414">
    <property type="component" value="Unassembled WGS sequence"/>
</dbReference>
<reference evidence="1 2" key="1">
    <citation type="submission" date="2023-10" db="EMBL/GenBank/DDBJ databases">
        <title>Draft genome sequence of Xylaria bambusicola isolate GMP-LS, the root and basal stem rot pathogen of sugarcane in Indonesia.</title>
        <authorList>
            <person name="Selvaraj P."/>
            <person name="Muralishankar V."/>
            <person name="Muruganantham S."/>
            <person name="Sp S."/>
            <person name="Haryani S."/>
            <person name="Lau K.J.X."/>
            <person name="Naqvi N.I."/>
        </authorList>
    </citation>
    <scope>NUCLEOTIDE SEQUENCE [LARGE SCALE GENOMIC DNA]</scope>
    <source>
        <strain evidence="1">GMP-LS</strain>
    </source>
</reference>
<gene>
    <name evidence="1" type="ORF">RRF57_001942</name>
</gene>
<comment type="caution">
    <text evidence="1">The sequence shown here is derived from an EMBL/GenBank/DDBJ whole genome shotgun (WGS) entry which is preliminary data.</text>
</comment>
<evidence type="ECO:0000313" key="2">
    <source>
        <dbReference type="Proteomes" id="UP001305414"/>
    </source>
</evidence>
<organism evidence="1 2">
    <name type="scientific">Xylaria bambusicola</name>
    <dbReference type="NCBI Taxonomy" id="326684"/>
    <lineage>
        <taxon>Eukaryota</taxon>
        <taxon>Fungi</taxon>
        <taxon>Dikarya</taxon>
        <taxon>Ascomycota</taxon>
        <taxon>Pezizomycotina</taxon>
        <taxon>Sordariomycetes</taxon>
        <taxon>Xylariomycetidae</taxon>
        <taxon>Xylariales</taxon>
        <taxon>Xylariaceae</taxon>
        <taxon>Xylaria</taxon>
    </lineage>
</organism>